<organism evidence="2 3">
    <name type="scientific">Streptomyces yaanensis</name>
    <dbReference type="NCBI Taxonomy" id="1142239"/>
    <lineage>
        <taxon>Bacteria</taxon>
        <taxon>Bacillati</taxon>
        <taxon>Actinomycetota</taxon>
        <taxon>Actinomycetes</taxon>
        <taxon>Kitasatosporales</taxon>
        <taxon>Streptomycetaceae</taxon>
        <taxon>Streptomyces</taxon>
    </lineage>
</organism>
<gene>
    <name evidence="2" type="ORF">ACFOZ0_07410</name>
</gene>
<reference evidence="3" key="1">
    <citation type="journal article" date="2019" name="Int. J. Syst. Evol. Microbiol.">
        <title>The Global Catalogue of Microorganisms (GCM) 10K type strain sequencing project: providing services to taxonomists for standard genome sequencing and annotation.</title>
        <authorList>
            <consortium name="The Broad Institute Genomics Platform"/>
            <consortium name="The Broad Institute Genome Sequencing Center for Infectious Disease"/>
            <person name="Wu L."/>
            <person name="Ma J."/>
        </authorList>
    </citation>
    <scope>NUCLEOTIDE SEQUENCE [LARGE SCALE GENOMIC DNA]</scope>
    <source>
        <strain evidence="3">CGMCC 4.7035</strain>
    </source>
</reference>
<protein>
    <recommendedName>
        <fullName evidence="4">Lipoprotein</fullName>
    </recommendedName>
</protein>
<keyword evidence="1" id="KW-0732">Signal</keyword>
<evidence type="ECO:0000256" key="1">
    <source>
        <dbReference type="SAM" id="SignalP"/>
    </source>
</evidence>
<dbReference type="RefSeq" id="WP_310779213.1">
    <property type="nucleotide sequence ID" value="NZ_JBHRWR010000003.1"/>
</dbReference>
<comment type="caution">
    <text evidence="2">The sequence shown here is derived from an EMBL/GenBank/DDBJ whole genome shotgun (WGS) entry which is preliminary data.</text>
</comment>
<evidence type="ECO:0000313" key="3">
    <source>
        <dbReference type="Proteomes" id="UP001595701"/>
    </source>
</evidence>
<name>A0ABV7S8E4_9ACTN</name>
<feature type="chain" id="PRO_5046045007" description="Lipoprotein" evidence="1">
    <location>
        <begin position="24"/>
        <end position="175"/>
    </location>
</feature>
<dbReference type="Proteomes" id="UP001595701">
    <property type="component" value="Unassembled WGS sequence"/>
</dbReference>
<keyword evidence="3" id="KW-1185">Reference proteome</keyword>
<dbReference type="EMBL" id="JBHRWR010000003">
    <property type="protein sequence ID" value="MFC3573107.1"/>
    <property type="molecule type" value="Genomic_DNA"/>
</dbReference>
<evidence type="ECO:0000313" key="2">
    <source>
        <dbReference type="EMBL" id="MFC3573107.1"/>
    </source>
</evidence>
<proteinExistence type="predicted"/>
<evidence type="ECO:0008006" key="4">
    <source>
        <dbReference type="Google" id="ProtNLM"/>
    </source>
</evidence>
<dbReference type="PROSITE" id="PS51257">
    <property type="entry name" value="PROKAR_LIPOPROTEIN"/>
    <property type="match status" value="1"/>
</dbReference>
<feature type="signal peptide" evidence="1">
    <location>
        <begin position="1"/>
        <end position="23"/>
    </location>
</feature>
<accession>A0ABV7S8E4</accession>
<sequence>MKRPRPAVGRAVAACATVAALLAGCGVQETDVIEVGGPATLLAPDYKGQVLLFFVVGEGEEEHLTTVVRQVAADGVPPDDAEPVAGPKRISALFAGPQADERAAGLRTELPELKGRVEVETNSGTVTIDLPLAVRRLGKMAVRQVVCTAAYVEGGDGGAPVIIKGDDETLPPARC</sequence>